<dbReference type="PATRIC" id="fig|1469144.10.peg.4574"/>
<dbReference type="RefSeq" id="WP_066890757.1">
    <property type="nucleotide sequence ID" value="NZ_LAXD01000001.1"/>
</dbReference>
<dbReference type="STRING" id="1469144.LI90_4263"/>
<feature type="compositionally biased region" description="Low complexity" evidence="1">
    <location>
        <begin position="115"/>
        <end position="135"/>
    </location>
</feature>
<dbReference type="AlphaFoldDB" id="A0A132N0T0"/>
<dbReference type="OrthoDB" id="3705088at2"/>
<sequence length="303" mass="31678">MDLFTLVVLMWVARLTATDIAYAVRGKTPPRIKLRIARMQAEAVAAGQRPRRYGARDYFVDLWHDAWEDARAAREERRAKKQAAKRAELATVTVEPATSAEPVEAKPPTPDPQRAEGPASQAASPAAPAPAPQRAGEAKPPADPEPPAEPATGPAESKTPALPPAAVADPQTPATGQGPAPETAPADEPLATVTPINSRMVQEDTVSAINGETHTLAAAKQYAAEMTKAAGAAVASIEQSIAHLQAREVTGPVLDRLAEASELAAALQAKFVEVSALLAGQDVVAEAYAAAPHAGNKQFLTQE</sequence>
<proteinExistence type="predicted"/>
<comment type="caution">
    <text evidence="2">The sequence shown here is derived from an EMBL/GenBank/DDBJ whole genome shotgun (WGS) entry which is preliminary data.</text>
</comment>
<feature type="region of interest" description="Disordered" evidence="1">
    <location>
        <begin position="78"/>
        <end position="188"/>
    </location>
</feature>
<accession>A0A132N0T0</accession>
<dbReference type="EMBL" id="LAXD01000001">
    <property type="protein sequence ID" value="KWX03212.1"/>
    <property type="molecule type" value="Genomic_DNA"/>
</dbReference>
<keyword evidence="3" id="KW-1185">Reference proteome</keyword>
<evidence type="ECO:0000313" key="2">
    <source>
        <dbReference type="EMBL" id="KWX03212.1"/>
    </source>
</evidence>
<name>A0A132N0T0_9ACTN</name>
<evidence type="ECO:0000313" key="3">
    <source>
        <dbReference type="Proteomes" id="UP000070188"/>
    </source>
</evidence>
<reference evidence="3" key="1">
    <citation type="submission" date="2015-04" db="EMBL/GenBank/DDBJ databases">
        <title>Physiological reanalysis, assessment of diazotrophy, and genome sequences of multiple isolates of Streptomyces thermoautotrophicus.</title>
        <authorList>
            <person name="MacKellar D.C."/>
            <person name="Lieber L."/>
            <person name="Norman J."/>
            <person name="Bolger A."/>
            <person name="Tobin C."/>
            <person name="Murray J.W."/>
            <person name="Chang R."/>
            <person name="Ford T."/>
            <person name="Nguyen P.Q."/>
            <person name="Woodward J."/>
            <person name="Permingeat H."/>
            <person name="Joshi N.S."/>
            <person name="Silver P.A."/>
            <person name="Usadel B."/>
            <person name="Rutherford A.W."/>
            <person name="Friesen M."/>
            <person name="Prell J."/>
        </authorList>
    </citation>
    <scope>NUCLEOTIDE SEQUENCE [LARGE SCALE GENOMIC DNA]</scope>
    <source>
        <strain evidence="3">H1</strain>
    </source>
</reference>
<dbReference type="Proteomes" id="UP000070188">
    <property type="component" value="Unassembled WGS sequence"/>
</dbReference>
<gene>
    <name evidence="2" type="ORF">LI90_4263</name>
</gene>
<protein>
    <submittedName>
        <fullName evidence="2">Uncharacterized protein</fullName>
    </submittedName>
</protein>
<evidence type="ECO:0000256" key="1">
    <source>
        <dbReference type="SAM" id="MobiDB-lite"/>
    </source>
</evidence>
<organism evidence="2 3">
    <name type="scientific">Carbonactinospora thermoautotrophica</name>
    <dbReference type="NCBI Taxonomy" id="1469144"/>
    <lineage>
        <taxon>Bacteria</taxon>
        <taxon>Bacillati</taxon>
        <taxon>Actinomycetota</taxon>
        <taxon>Actinomycetes</taxon>
        <taxon>Kitasatosporales</taxon>
        <taxon>Carbonactinosporaceae</taxon>
        <taxon>Carbonactinospora</taxon>
    </lineage>
</organism>